<evidence type="ECO:0000256" key="2">
    <source>
        <dbReference type="ARBA" id="ARBA00023002"/>
    </source>
</evidence>
<dbReference type="Proteomes" id="UP000663583">
    <property type="component" value="Plasmid pJCM_13573_1"/>
</dbReference>
<evidence type="ECO:0000313" key="9">
    <source>
        <dbReference type="Proteomes" id="UP000663583"/>
    </source>
</evidence>
<keyword evidence="6" id="KW-0614">Plasmid</keyword>
<dbReference type="Proteomes" id="UP000663583">
    <property type="component" value="Chromosome"/>
</dbReference>
<dbReference type="InterPro" id="IPR029479">
    <property type="entry name" value="Nitroreductase"/>
</dbReference>
<dbReference type="InterPro" id="IPR000415">
    <property type="entry name" value="Nitroreductase-like"/>
</dbReference>
<reference evidence="4" key="2">
    <citation type="submission" date="2020-02" db="EMBL/GenBank/DDBJ databases">
        <authorList>
            <person name="Matsumoto Y."/>
            <person name="Kinjo T."/>
            <person name="Motooka D."/>
            <person name="Nabeya D."/>
            <person name="Jung N."/>
            <person name="Uechi K."/>
            <person name="Horii T."/>
            <person name="Iida T."/>
            <person name="Fujita J."/>
            <person name="Nakamura S."/>
        </authorList>
    </citation>
    <scope>NUCLEOTIDE SEQUENCE</scope>
    <source>
        <strain evidence="4">JCM 13573</strain>
    </source>
</reference>
<keyword evidence="2" id="KW-0560">Oxidoreductase</keyword>
<geneLocation type="plasmid" evidence="7 9">
    <name>pJCM_13573_2</name>
</geneLocation>
<dbReference type="Proteomes" id="UP000465306">
    <property type="component" value="Unassembled WGS sequence"/>
</dbReference>
<evidence type="ECO:0000313" key="4">
    <source>
        <dbReference type="EMBL" id="GFG66365.1"/>
    </source>
</evidence>
<reference evidence="5" key="3">
    <citation type="submission" date="2020-11" db="EMBL/GenBank/DDBJ databases">
        <title>Intraspecies plasmid and genomic variation of Mycobacterium kubicae revealed by the complete genome sequences of two clinical isolates.</title>
        <authorList>
            <person name="Hendrix J.R."/>
            <person name="Epperson L.E."/>
            <person name="Honda J.R."/>
            <person name="Strong M."/>
        </authorList>
    </citation>
    <scope>NUCLEOTIDE SEQUENCE</scope>
    <source>
        <strain evidence="5">JCM 13573</strain>
        <plasmid evidence="6">pJCM_13573_1</plasmid>
        <plasmid evidence="7">pJCM_13573_2</plasmid>
    </source>
</reference>
<protein>
    <submittedName>
        <fullName evidence="5">Nitroreductase family protein</fullName>
    </submittedName>
    <submittedName>
        <fullName evidence="4">Oxidoreductase</fullName>
    </submittedName>
</protein>
<sequence length="218" mass="24372">MTFTLNLSPDELLTTTRAVRRRLDLDRPVDLDVVKECVSIALQAPSGSNRQGWHWLVITDIEQRARIATLYRAAFDEYRQSAVHADGLFTTDDNLSPTQQRVANSVEYLAENLHRVPVLLIPCITAPGSAVLPDATQASMWGSLFPAVWSYMLAARARGLGTVWTDLHLRYEHEVAEVLDIPDAVRQGALIPTAYTLGTDFRPGPRTAIDNVLHIDRW</sequence>
<name>A0AAP9V6S9_9MYCO</name>
<dbReference type="Gene3D" id="3.40.109.10">
    <property type="entry name" value="NADH Oxidase"/>
    <property type="match status" value="1"/>
</dbReference>
<geneLocation type="plasmid" evidence="6 9">
    <name>pJCM_13573_1</name>
</geneLocation>
<dbReference type="AlphaFoldDB" id="A0AAP9V6S9"/>
<dbReference type="GO" id="GO:0016491">
    <property type="term" value="F:oxidoreductase activity"/>
    <property type="evidence" value="ECO:0007669"/>
    <property type="project" value="UniProtKB-KW"/>
</dbReference>
<keyword evidence="8" id="KW-1185">Reference proteome</keyword>
<evidence type="ECO:0000313" key="8">
    <source>
        <dbReference type="Proteomes" id="UP000465306"/>
    </source>
</evidence>
<dbReference type="EMBL" id="BLKU01000005">
    <property type="protein sequence ID" value="GFG66365.1"/>
    <property type="molecule type" value="Genomic_DNA"/>
</dbReference>
<dbReference type="EMBL" id="CP065048">
    <property type="protein sequence ID" value="QPI41057.1"/>
    <property type="molecule type" value="Genomic_DNA"/>
</dbReference>
<dbReference type="RefSeq" id="WP_085072905.1">
    <property type="nucleotide sequence ID" value="NZ_BLKU01000005.1"/>
</dbReference>
<feature type="domain" description="Nitroreductase" evidence="3">
    <location>
        <begin position="17"/>
        <end position="185"/>
    </location>
</feature>
<evidence type="ECO:0000259" key="3">
    <source>
        <dbReference type="Pfam" id="PF00881"/>
    </source>
</evidence>
<organism evidence="5 9">
    <name type="scientific">Mycobacterium kubicae</name>
    <dbReference type="NCBI Taxonomy" id="120959"/>
    <lineage>
        <taxon>Bacteria</taxon>
        <taxon>Bacillati</taxon>
        <taxon>Actinomycetota</taxon>
        <taxon>Actinomycetes</taxon>
        <taxon>Mycobacteriales</taxon>
        <taxon>Mycobacteriaceae</taxon>
        <taxon>Mycobacterium</taxon>
        <taxon>Mycobacterium simiae complex</taxon>
    </lineage>
</organism>
<reference evidence="4 8" key="1">
    <citation type="journal article" date="2019" name="Emerg. Microbes Infect.">
        <title>Comprehensive subspecies identification of 175 nontuberculous mycobacteria species based on 7547 genomic profiles.</title>
        <authorList>
            <person name="Matsumoto Y."/>
            <person name="Kinjo T."/>
            <person name="Motooka D."/>
            <person name="Nabeya D."/>
            <person name="Jung N."/>
            <person name="Uechi K."/>
            <person name="Horii T."/>
            <person name="Iida T."/>
            <person name="Fujita J."/>
            <person name="Nakamura S."/>
        </authorList>
    </citation>
    <scope>NUCLEOTIDE SEQUENCE [LARGE SCALE GENOMIC DNA]</scope>
    <source>
        <strain evidence="4 8">JCM 13573</strain>
    </source>
</reference>
<evidence type="ECO:0000313" key="6">
    <source>
        <dbReference type="EMBL" id="QPI41057.1"/>
    </source>
</evidence>
<dbReference type="PANTHER" id="PTHR43673:SF10">
    <property type="entry name" value="NADH DEHYDROGENASE_NAD(P)H NITROREDUCTASE XCC3605-RELATED"/>
    <property type="match status" value="1"/>
</dbReference>
<evidence type="ECO:0000313" key="7">
    <source>
        <dbReference type="EMBL" id="QPI41079.1"/>
    </source>
</evidence>
<dbReference type="Proteomes" id="UP000663583">
    <property type="component" value="Plasmid pJCM_13573_2"/>
</dbReference>
<proteinExistence type="inferred from homology"/>
<dbReference type="KEGG" id="mku:I2456_28200"/>
<evidence type="ECO:0000256" key="1">
    <source>
        <dbReference type="ARBA" id="ARBA00007118"/>
    </source>
</evidence>
<dbReference type="EMBL" id="CP065049">
    <property type="protein sequence ID" value="QPI41079.1"/>
    <property type="molecule type" value="Genomic_DNA"/>
</dbReference>
<accession>A0AAP9V6S9</accession>
<dbReference type="SUPFAM" id="SSF55469">
    <property type="entry name" value="FMN-dependent nitroreductase-like"/>
    <property type="match status" value="1"/>
</dbReference>
<dbReference type="KEGG" id="mku:I2456_24350"/>
<dbReference type="KEGG" id="mku:I2456_27990"/>
<evidence type="ECO:0000313" key="5">
    <source>
        <dbReference type="EMBL" id="QPI37387.1"/>
    </source>
</evidence>
<comment type="similarity">
    <text evidence="1">Belongs to the nitroreductase family.</text>
</comment>
<dbReference type="EMBL" id="CP065047">
    <property type="protein sequence ID" value="QPI37387.1"/>
    <property type="molecule type" value="Genomic_DNA"/>
</dbReference>
<dbReference type="CDD" id="cd02062">
    <property type="entry name" value="Nitro_FMN_reductase"/>
    <property type="match status" value="1"/>
</dbReference>
<gene>
    <name evidence="5" type="ORF">I2456_24350</name>
    <name evidence="6" type="ORF">I2456_27990</name>
    <name evidence="7" type="ORF">I2456_28200</name>
    <name evidence="4" type="ORF">MKUB_38550</name>
</gene>
<dbReference type="PANTHER" id="PTHR43673">
    <property type="entry name" value="NAD(P)H NITROREDUCTASE YDGI-RELATED"/>
    <property type="match status" value="1"/>
</dbReference>
<dbReference type="Pfam" id="PF00881">
    <property type="entry name" value="Nitroreductase"/>
    <property type="match status" value="1"/>
</dbReference>